<proteinExistence type="predicted"/>
<name>A0A8S5S1S1_9CAUD</name>
<sequence>MLVARKHESNFYSAPSIRVPRDKCVQNTILRTQDFDGNWIQVNFIDDTHIMWSFDNSAKPQFQILGELYGI</sequence>
<reference evidence="1" key="1">
    <citation type="journal article" date="2021" name="Proc. Natl. Acad. Sci. U.S.A.">
        <title>A Catalog of Tens of Thousands of Viruses from Human Metagenomes Reveals Hidden Associations with Chronic Diseases.</title>
        <authorList>
            <person name="Tisza M.J."/>
            <person name="Buck C.B."/>
        </authorList>
    </citation>
    <scope>NUCLEOTIDE SEQUENCE</scope>
    <source>
        <strain evidence="1">CtCIv11</strain>
    </source>
</reference>
<dbReference type="EMBL" id="BK032513">
    <property type="protein sequence ID" value="DAF44881.1"/>
    <property type="molecule type" value="Genomic_DNA"/>
</dbReference>
<organism evidence="1">
    <name type="scientific">Siphoviridae sp. ctCIv11</name>
    <dbReference type="NCBI Taxonomy" id="2827806"/>
    <lineage>
        <taxon>Viruses</taxon>
        <taxon>Duplodnaviria</taxon>
        <taxon>Heunggongvirae</taxon>
        <taxon>Uroviricota</taxon>
        <taxon>Caudoviricetes</taxon>
    </lineage>
</organism>
<accession>A0A8S5S1S1</accession>
<protein>
    <submittedName>
        <fullName evidence="1">Uncharacterized protein</fullName>
    </submittedName>
</protein>
<evidence type="ECO:0000313" key="1">
    <source>
        <dbReference type="EMBL" id="DAF44881.1"/>
    </source>
</evidence>